<keyword evidence="7" id="KW-0547">Nucleotide-binding</keyword>
<dbReference type="InterPro" id="IPR005467">
    <property type="entry name" value="His_kinase_dom"/>
</dbReference>
<dbReference type="Proteomes" id="UP000198778">
    <property type="component" value="Unassembled WGS sequence"/>
</dbReference>
<comment type="subcellular location">
    <subcellularLocation>
        <location evidence="2">Cell membrane</location>
        <topology evidence="2">Multi-pass membrane protein</topology>
    </subcellularLocation>
</comment>
<dbReference type="GO" id="GO:0006355">
    <property type="term" value="P:regulation of DNA-templated transcription"/>
    <property type="evidence" value="ECO:0007669"/>
    <property type="project" value="InterPro"/>
</dbReference>
<dbReference type="Gene3D" id="1.10.287.130">
    <property type="match status" value="1"/>
</dbReference>
<dbReference type="GO" id="GO:0005524">
    <property type="term" value="F:ATP binding"/>
    <property type="evidence" value="ECO:0007669"/>
    <property type="project" value="UniProtKB-KW"/>
</dbReference>
<dbReference type="GO" id="GO:0016036">
    <property type="term" value="P:cellular response to phosphate starvation"/>
    <property type="evidence" value="ECO:0007669"/>
    <property type="project" value="TreeGrafter"/>
</dbReference>
<dbReference type="Pfam" id="PF16736">
    <property type="entry name" value="sCache_like"/>
    <property type="match status" value="1"/>
</dbReference>
<dbReference type="AlphaFoldDB" id="A0A1H0CDR8"/>
<keyword evidence="5" id="KW-0597">Phosphoprotein</keyword>
<dbReference type="FunFam" id="3.30.565.10:FF:000023">
    <property type="entry name" value="PAS domain-containing sensor histidine kinase"/>
    <property type="match status" value="1"/>
</dbReference>
<evidence type="ECO:0000256" key="6">
    <source>
        <dbReference type="ARBA" id="ARBA00022679"/>
    </source>
</evidence>
<dbReference type="FunFam" id="1.10.287.130:FF:000008">
    <property type="entry name" value="Two-component sensor histidine kinase"/>
    <property type="match status" value="1"/>
</dbReference>
<dbReference type="SUPFAM" id="SSF55785">
    <property type="entry name" value="PYP-like sensor domain (PAS domain)"/>
    <property type="match status" value="1"/>
</dbReference>
<feature type="transmembrane region" description="Helical" evidence="13">
    <location>
        <begin position="6"/>
        <end position="31"/>
    </location>
</feature>
<dbReference type="EC" id="2.7.13.3" evidence="3"/>
<dbReference type="SUPFAM" id="SSF47384">
    <property type="entry name" value="Homodimeric domain of signal transducing histidine kinase"/>
    <property type="match status" value="1"/>
</dbReference>
<reference evidence="18" key="1">
    <citation type="submission" date="2016-10" db="EMBL/GenBank/DDBJ databases">
        <authorList>
            <person name="Varghese N."/>
            <person name="Submissions S."/>
        </authorList>
    </citation>
    <scope>NUCLEOTIDE SEQUENCE [LARGE SCALE GENOMIC DNA]</scope>
    <source>
        <strain evidence="18">CGMCC 1.10369</strain>
    </source>
</reference>
<keyword evidence="13" id="KW-0812">Transmembrane</keyword>
<evidence type="ECO:0000256" key="12">
    <source>
        <dbReference type="SAM" id="Coils"/>
    </source>
</evidence>
<evidence type="ECO:0000259" key="15">
    <source>
        <dbReference type="PROSITE" id="PS50113"/>
    </source>
</evidence>
<dbReference type="Gene3D" id="3.30.450.20">
    <property type="entry name" value="PAS domain"/>
    <property type="match status" value="2"/>
</dbReference>
<dbReference type="PROSITE" id="PS50109">
    <property type="entry name" value="HIS_KIN"/>
    <property type="match status" value="1"/>
</dbReference>
<dbReference type="NCBIfam" id="NF046044">
    <property type="entry name" value="PnpS"/>
    <property type="match status" value="1"/>
</dbReference>
<evidence type="ECO:0000259" key="16">
    <source>
        <dbReference type="PROSITE" id="PS50885"/>
    </source>
</evidence>
<evidence type="ECO:0000256" key="9">
    <source>
        <dbReference type="ARBA" id="ARBA00022840"/>
    </source>
</evidence>
<comment type="catalytic activity">
    <reaction evidence="1">
        <text>ATP + protein L-histidine = ADP + protein N-phospho-L-histidine.</text>
        <dbReference type="EC" id="2.7.13.3"/>
    </reaction>
</comment>
<dbReference type="Pfam" id="PF00989">
    <property type="entry name" value="PAS"/>
    <property type="match status" value="1"/>
</dbReference>
<dbReference type="Pfam" id="PF00672">
    <property type="entry name" value="HAMP"/>
    <property type="match status" value="1"/>
</dbReference>
<feature type="domain" description="HAMP" evidence="16">
    <location>
        <begin position="188"/>
        <end position="240"/>
    </location>
</feature>
<keyword evidence="6" id="KW-0808">Transferase</keyword>
<dbReference type="CDD" id="cd00082">
    <property type="entry name" value="HisKA"/>
    <property type="match status" value="1"/>
</dbReference>
<dbReference type="GO" id="GO:0004721">
    <property type="term" value="F:phosphoprotein phosphatase activity"/>
    <property type="evidence" value="ECO:0007669"/>
    <property type="project" value="TreeGrafter"/>
</dbReference>
<evidence type="ECO:0000256" key="7">
    <source>
        <dbReference type="ARBA" id="ARBA00022741"/>
    </source>
</evidence>
<dbReference type="NCBIfam" id="TIGR00229">
    <property type="entry name" value="sensory_box"/>
    <property type="match status" value="1"/>
</dbReference>
<dbReference type="PRINTS" id="PR00344">
    <property type="entry name" value="BCTRLSENSOR"/>
</dbReference>
<keyword evidence="12" id="KW-0175">Coiled coil</keyword>
<evidence type="ECO:0000256" key="11">
    <source>
        <dbReference type="ARBA" id="ARBA00023136"/>
    </source>
</evidence>
<keyword evidence="9" id="KW-0067">ATP-binding</keyword>
<dbReference type="GO" id="GO:0000155">
    <property type="term" value="F:phosphorelay sensor kinase activity"/>
    <property type="evidence" value="ECO:0007669"/>
    <property type="project" value="InterPro"/>
</dbReference>
<dbReference type="SMART" id="SM00387">
    <property type="entry name" value="HATPase_c"/>
    <property type="match status" value="1"/>
</dbReference>
<keyword evidence="18" id="KW-1185">Reference proteome</keyword>
<dbReference type="SUPFAM" id="SSF158472">
    <property type="entry name" value="HAMP domain-like"/>
    <property type="match status" value="1"/>
</dbReference>
<dbReference type="CDD" id="cd00075">
    <property type="entry name" value="HATPase"/>
    <property type="match status" value="1"/>
</dbReference>
<dbReference type="GO" id="GO:0005886">
    <property type="term" value="C:plasma membrane"/>
    <property type="evidence" value="ECO:0007669"/>
    <property type="project" value="UniProtKB-SubCell"/>
</dbReference>
<keyword evidence="8 17" id="KW-0418">Kinase</keyword>
<dbReference type="EMBL" id="FNIL01000002">
    <property type="protein sequence ID" value="SDN55956.1"/>
    <property type="molecule type" value="Genomic_DNA"/>
</dbReference>
<dbReference type="SMART" id="SM00388">
    <property type="entry name" value="HisKA"/>
    <property type="match status" value="1"/>
</dbReference>
<dbReference type="Gene3D" id="3.30.565.10">
    <property type="entry name" value="Histidine kinase-like ATPase, C-terminal domain"/>
    <property type="match status" value="1"/>
</dbReference>
<dbReference type="InterPro" id="IPR000700">
    <property type="entry name" value="PAS-assoc_C"/>
</dbReference>
<organism evidence="17 18">
    <name type="scientific">Alkalicoccus daliensis</name>
    <dbReference type="NCBI Taxonomy" id="745820"/>
    <lineage>
        <taxon>Bacteria</taxon>
        <taxon>Bacillati</taxon>
        <taxon>Bacillota</taxon>
        <taxon>Bacilli</taxon>
        <taxon>Bacillales</taxon>
        <taxon>Bacillaceae</taxon>
        <taxon>Alkalicoccus</taxon>
    </lineage>
</organism>
<dbReference type="PROSITE" id="PS50885">
    <property type="entry name" value="HAMP"/>
    <property type="match status" value="1"/>
</dbReference>
<dbReference type="RefSeq" id="WP_090841208.1">
    <property type="nucleotide sequence ID" value="NZ_FNIL01000002.1"/>
</dbReference>
<dbReference type="InterPro" id="IPR031967">
    <property type="entry name" value="PhoR_single_Cache-like_dom"/>
</dbReference>
<evidence type="ECO:0000256" key="2">
    <source>
        <dbReference type="ARBA" id="ARBA00004651"/>
    </source>
</evidence>
<dbReference type="InterPro" id="IPR003661">
    <property type="entry name" value="HisK_dim/P_dom"/>
</dbReference>
<gene>
    <name evidence="17" type="ORF">SAMN04488053_10256</name>
</gene>
<dbReference type="SMART" id="SM00304">
    <property type="entry name" value="HAMP"/>
    <property type="match status" value="1"/>
</dbReference>
<evidence type="ECO:0000256" key="5">
    <source>
        <dbReference type="ARBA" id="ARBA00022553"/>
    </source>
</evidence>
<proteinExistence type="predicted"/>
<dbReference type="InterPro" id="IPR003660">
    <property type="entry name" value="HAMP_dom"/>
</dbReference>
<evidence type="ECO:0000259" key="14">
    <source>
        <dbReference type="PROSITE" id="PS50109"/>
    </source>
</evidence>
<dbReference type="PROSITE" id="PS50113">
    <property type="entry name" value="PAC"/>
    <property type="match status" value="1"/>
</dbReference>
<dbReference type="InterPro" id="IPR000014">
    <property type="entry name" value="PAS"/>
</dbReference>
<dbReference type="InterPro" id="IPR050351">
    <property type="entry name" value="BphY/WalK/GraS-like"/>
</dbReference>
<evidence type="ECO:0000256" key="1">
    <source>
        <dbReference type="ARBA" id="ARBA00000085"/>
    </source>
</evidence>
<feature type="domain" description="PAC" evidence="15">
    <location>
        <begin position="309"/>
        <end position="366"/>
    </location>
</feature>
<evidence type="ECO:0000256" key="4">
    <source>
        <dbReference type="ARBA" id="ARBA00022475"/>
    </source>
</evidence>
<dbReference type="InterPro" id="IPR004358">
    <property type="entry name" value="Sig_transdc_His_kin-like_C"/>
</dbReference>
<feature type="transmembrane region" description="Helical" evidence="13">
    <location>
        <begin position="164"/>
        <end position="183"/>
    </location>
</feature>
<dbReference type="InterPro" id="IPR036890">
    <property type="entry name" value="HATPase_C_sf"/>
</dbReference>
<protein>
    <recommendedName>
        <fullName evidence="3">histidine kinase</fullName>
        <ecNumber evidence="3">2.7.13.3</ecNumber>
    </recommendedName>
</protein>
<evidence type="ECO:0000313" key="18">
    <source>
        <dbReference type="Proteomes" id="UP000198778"/>
    </source>
</evidence>
<dbReference type="CDD" id="cd06225">
    <property type="entry name" value="HAMP"/>
    <property type="match status" value="1"/>
</dbReference>
<evidence type="ECO:0000256" key="3">
    <source>
        <dbReference type="ARBA" id="ARBA00012438"/>
    </source>
</evidence>
<feature type="domain" description="Histidine kinase" evidence="14">
    <location>
        <begin position="370"/>
        <end position="587"/>
    </location>
</feature>
<keyword evidence="11 13" id="KW-0472">Membrane</keyword>
<keyword evidence="10" id="KW-0902">Two-component regulatory system</keyword>
<accession>A0A1H0CDR8</accession>
<dbReference type="OrthoDB" id="9813151at2"/>
<dbReference type="InterPro" id="IPR013767">
    <property type="entry name" value="PAS_fold"/>
</dbReference>
<name>A0A1H0CDR8_9BACI</name>
<dbReference type="STRING" id="745820.SAMN04488053_10256"/>
<dbReference type="InterPro" id="IPR036097">
    <property type="entry name" value="HisK_dim/P_sf"/>
</dbReference>
<dbReference type="InterPro" id="IPR003594">
    <property type="entry name" value="HATPase_dom"/>
</dbReference>
<dbReference type="Pfam" id="PF00512">
    <property type="entry name" value="HisKA"/>
    <property type="match status" value="1"/>
</dbReference>
<evidence type="ECO:0000256" key="13">
    <source>
        <dbReference type="SAM" id="Phobius"/>
    </source>
</evidence>
<keyword evidence="13" id="KW-1133">Transmembrane helix</keyword>
<evidence type="ECO:0000313" key="17">
    <source>
        <dbReference type="EMBL" id="SDN55956.1"/>
    </source>
</evidence>
<evidence type="ECO:0000256" key="8">
    <source>
        <dbReference type="ARBA" id="ARBA00022777"/>
    </source>
</evidence>
<evidence type="ECO:0000256" key="10">
    <source>
        <dbReference type="ARBA" id="ARBA00023012"/>
    </source>
</evidence>
<feature type="coiled-coil region" evidence="12">
    <location>
        <begin position="228"/>
        <end position="255"/>
    </location>
</feature>
<dbReference type="InterPro" id="IPR035965">
    <property type="entry name" value="PAS-like_dom_sf"/>
</dbReference>
<keyword evidence="4" id="KW-1003">Cell membrane</keyword>
<dbReference type="SUPFAM" id="SSF55874">
    <property type="entry name" value="ATPase domain of HSP90 chaperone/DNA topoisomerase II/histidine kinase"/>
    <property type="match status" value="1"/>
</dbReference>
<dbReference type="PANTHER" id="PTHR45453:SF1">
    <property type="entry name" value="PHOSPHATE REGULON SENSOR PROTEIN PHOR"/>
    <property type="match status" value="1"/>
</dbReference>
<dbReference type="Pfam" id="PF02518">
    <property type="entry name" value="HATPase_c"/>
    <property type="match status" value="1"/>
</dbReference>
<sequence>MNSYRFRLIVPLSLIILIVLSSLGALLGPFIQEFYQERMNDRVQKEASIVSFALAQVDYTDEEILQETTMELSQRLDARITIIAADGEVLAESAVDPAQMENHLDRPEIIGAQDDTNPFEVRYSDTINRELLFYAEPLVIEEENIGYLRLGLEMRELNEVYQNIWTLLIISFFIAFIVILLFITKVTNQLIKPIEDARRVANELARGNFSARTYEGLHIETGELNRSINVLAENLDQITKTYENQQERLETLIENMGSGLILINSKGDITLMNRSCKDIFEEDTDEWKNQLYYHAIQQKKVIKFIQELFLIEKPIRKQMKWSAGIYIRHFDVHGAPIVGNDGQLKGMVLVFHDITELKKLEQARKDFVANVSHELKTPVTSLKGFTETLLDGAMHDEALREKFLTIIAKESVRLEELIGDLLELSRIEGEHFELNWEEVNLQELTSEVSLMLSEKARAKKMEIHTKSEGDVTIPADASRLKQVMINLINNAIVYSPEGGEIFVRLKGQEENVVMEVTDTGIGISKKEIPRIFERFYRVDRARSRNSGGTGLGLAIVKHLAEAHHAKLSVDSKPGRGTTFRMVFLRKPFGDEK</sequence>
<dbReference type="Gene3D" id="6.10.340.10">
    <property type="match status" value="1"/>
</dbReference>
<dbReference type="PANTHER" id="PTHR45453">
    <property type="entry name" value="PHOSPHATE REGULON SENSOR PROTEIN PHOR"/>
    <property type="match status" value="1"/>
</dbReference>
<dbReference type="SMART" id="SM00091">
    <property type="entry name" value="PAS"/>
    <property type="match status" value="1"/>
</dbReference>